<reference evidence="3" key="2">
    <citation type="submission" date="2021-08" db="EMBL/GenBank/DDBJ databases">
        <authorList>
            <person name="Tani A."/>
            <person name="Ola A."/>
            <person name="Ogura Y."/>
            <person name="Katsura K."/>
            <person name="Hayashi T."/>
        </authorList>
    </citation>
    <scope>NUCLEOTIDE SEQUENCE</scope>
    <source>
        <strain evidence="3">DSM 17168</strain>
    </source>
</reference>
<dbReference type="RefSeq" id="WP_238241894.1">
    <property type="nucleotide sequence ID" value="NZ_BPQQ01000128.1"/>
</dbReference>
<dbReference type="InterPro" id="IPR012930">
    <property type="entry name" value="TraC"/>
</dbReference>
<dbReference type="Proteomes" id="UP001055153">
    <property type="component" value="Unassembled WGS sequence"/>
</dbReference>
<protein>
    <recommendedName>
        <fullName evidence="5">Conjugal transfer protein TraC</fullName>
    </recommendedName>
</protein>
<gene>
    <name evidence="3" type="ORF">GMJLKIPL_6485</name>
</gene>
<feature type="coiled-coil region" evidence="1">
    <location>
        <begin position="7"/>
        <end position="34"/>
    </location>
</feature>
<evidence type="ECO:0000256" key="1">
    <source>
        <dbReference type="SAM" id="Coils"/>
    </source>
</evidence>
<reference evidence="3" key="1">
    <citation type="journal article" date="2021" name="Front. Microbiol.">
        <title>Comprehensive Comparative Genomics and Phenotyping of Methylobacterium Species.</title>
        <authorList>
            <person name="Alessa O."/>
            <person name="Ogura Y."/>
            <person name="Fujitani Y."/>
            <person name="Takami H."/>
            <person name="Hayashi T."/>
            <person name="Sahin N."/>
            <person name="Tani A."/>
        </authorList>
    </citation>
    <scope>NUCLEOTIDE SEQUENCE</scope>
    <source>
        <strain evidence="3">DSM 17168</strain>
    </source>
</reference>
<proteinExistence type="predicted"/>
<dbReference type="Pfam" id="PF07820">
    <property type="entry name" value="TraC"/>
    <property type="match status" value="1"/>
</dbReference>
<evidence type="ECO:0008006" key="5">
    <source>
        <dbReference type="Google" id="ProtNLM"/>
    </source>
</evidence>
<name>A0ABQ4SS78_9HYPH</name>
<sequence length="97" mass="10532">MARRRNRADILAEIEDLKKQLAESEEREERRIGKIANKAGLLDLDISDEDLTKALTELAARFRKGRHKAPAVVDPPAAASEAGAGSKGPQLDDGART</sequence>
<comment type="caution">
    <text evidence="3">The sequence shown here is derived from an EMBL/GenBank/DDBJ whole genome shotgun (WGS) entry which is preliminary data.</text>
</comment>
<keyword evidence="4" id="KW-1185">Reference proteome</keyword>
<feature type="region of interest" description="Disordered" evidence="2">
    <location>
        <begin position="64"/>
        <end position="97"/>
    </location>
</feature>
<feature type="compositionally biased region" description="Low complexity" evidence="2">
    <location>
        <begin position="70"/>
        <end position="89"/>
    </location>
</feature>
<dbReference type="EMBL" id="BPQQ01000128">
    <property type="protein sequence ID" value="GJE04521.1"/>
    <property type="molecule type" value="Genomic_DNA"/>
</dbReference>
<keyword evidence="1" id="KW-0175">Coiled coil</keyword>
<accession>A0ABQ4SS78</accession>
<organism evidence="3 4">
    <name type="scientific">Methylobacterium isbiliense</name>
    <dbReference type="NCBI Taxonomy" id="315478"/>
    <lineage>
        <taxon>Bacteria</taxon>
        <taxon>Pseudomonadati</taxon>
        <taxon>Pseudomonadota</taxon>
        <taxon>Alphaproteobacteria</taxon>
        <taxon>Hyphomicrobiales</taxon>
        <taxon>Methylobacteriaceae</taxon>
        <taxon>Methylobacterium</taxon>
    </lineage>
</organism>
<evidence type="ECO:0000313" key="3">
    <source>
        <dbReference type="EMBL" id="GJE04521.1"/>
    </source>
</evidence>
<evidence type="ECO:0000256" key="2">
    <source>
        <dbReference type="SAM" id="MobiDB-lite"/>
    </source>
</evidence>
<evidence type="ECO:0000313" key="4">
    <source>
        <dbReference type="Proteomes" id="UP001055153"/>
    </source>
</evidence>